<accession>A0A3B1BEU7</accession>
<dbReference type="SFLD" id="SFLDS00003">
    <property type="entry name" value="Haloacid_Dehalogenase"/>
    <property type="match status" value="1"/>
</dbReference>
<protein>
    <submittedName>
        <fullName evidence="3">Alpha,alpha-trehalose-phosphate synthase [UDP-forming]</fullName>
        <ecNumber evidence="3">2.4.1.15</ecNumber>
    </submittedName>
</protein>
<dbReference type="Gene3D" id="3.90.1070.10">
    <property type="match status" value="1"/>
</dbReference>
<dbReference type="InterPro" id="IPR006379">
    <property type="entry name" value="HAD-SF_hydro_IIB"/>
</dbReference>
<evidence type="ECO:0000256" key="1">
    <source>
        <dbReference type="ARBA" id="ARBA00022801"/>
    </source>
</evidence>
<sequence length="289" mass="32198">MSDRLLLCTDLDRTLLPNGVQAESPGARDLFSALAALPDVTLVYVTGRHHELMQNAINEYNLPQPVYAITDVGSKIYRHEDEQWHSWSDWESEIDSDWSGMSHATLRELFHDLADLQLQESNKQNTHKLSFYVSLRADRKALQNEMETRLATHGICASLIWSIDETAAIGLLDVLPKRANKLHAIEFLAEQIDFKLEDMLFAGDSGNDLAVLASAIPSVLVANASAKLKETAQISAAEHSDALYIAHGGFLNMNGNYSAGILEGVAHFHPRFVDALNNYIVFQKQQDIK</sequence>
<dbReference type="AlphaFoldDB" id="A0A3B1BEU7"/>
<dbReference type="EMBL" id="UOFZ01000187">
    <property type="protein sequence ID" value="VAX14642.1"/>
    <property type="molecule type" value="Genomic_DNA"/>
</dbReference>
<proteinExistence type="predicted"/>
<dbReference type="EC" id="2.4.1.15" evidence="3"/>
<organism evidence="3">
    <name type="scientific">hydrothermal vent metagenome</name>
    <dbReference type="NCBI Taxonomy" id="652676"/>
    <lineage>
        <taxon>unclassified sequences</taxon>
        <taxon>metagenomes</taxon>
        <taxon>ecological metagenomes</taxon>
    </lineage>
</organism>
<dbReference type="InterPro" id="IPR051518">
    <property type="entry name" value="Sucrose_Phosphatase"/>
</dbReference>
<name>A0A3B1BEU7_9ZZZZ</name>
<dbReference type="Pfam" id="PF05116">
    <property type="entry name" value="S6PP"/>
    <property type="match status" value="1"/>
</dbReference>
<dbReference type="InterPro" id="IPR006380">
    <property type="entry name" value="SPP-like_dom"/>
</dbReference>
<evidence type="ECO:0000313" key="3">
    <source>
        <dbReference type="EMBL" id="VAX14642.1"/>
    </source>
</evidence>
<dbReference type="SFLD" id="SFLDG01140">
    <property type="entry name" value="C2.B:_Phosphomannomutase_and_P"/>
    <property type="match status" value="1"/>
</dbReference>
<dbReference type="GO" id="GO:0016787">
    <property type="term" value="F:hydrolase activity"/>
    <property type="evidence" value="ECO:0007669"/>
    <property type="project" value="UniProtKB-KW"/>
</dbReference>
<dbReference type="NCBIfam" id="TIGR01484">
    <property type="entry name" value="HAD-SF-IIB"/>
    <property type="match status" value="1"/>
</dbReference>
<keyword evidence="1" id="KW-0378">Hydrolase</keyword>
<keyword evidence="3" id="KW-0328">Glycosyltransferase</keyword>
<dbReference type="InterPro" id="IPR036412">
    <property type="entry name" value="HAD-like_sf"/>
</dbReference>
<gene>
    <name evidence="3" type="ORF">MNBD_GAMMA24-2611</name>
</gene>
<dbReference type="InterPro" id="IPR023214">
    <property type="entry name" value="HAD_sf"/>
</dbReference>
<dbReference type="PANTHER" id="PTHR46521:SF4">
    <property type="entry name" value="SUCROSE-PHOSPHATASE 2-RELATED"/>
    <property type="match status" value="1"/>
</dbReference>
<dbReference type="Gene3D" id="3.40.50.1000">
    <property type="entry name" value="HAD superfamily/HAD-like"/>
    <property type="match status" value="1"/>
</dbReference>
<evidence type="ECO:0000259" key="2">
    <source>
        <dbReference type="Pfam" id="PF05116"/>
    </source>
</evidence>
<dbReference type="SUPFAM" id="SSF56784">
    <property type="entry name" value="HAD-like"/>
    <property type="match status" value="1"/>
</dbReference>
<reference evidence="3" key="1">
    <citation type="submission" date="2018-06" db="EMBL/GenBank/DDBJ databases">
        <authorList>
            <person name="Zhirakovskaya E."/>
        </authorList>
    </citation>
    <scope>NUCLEOTIDE SEQUENCE</scope>
</reference>
<dbReference type="PANTHER" id="PTHR46521">
    <property type="entry name" value="SUCROSE-PHOSPHATASE 2-RELATED"/>
    <property type="match status" value="1"/>
</dbReference>
<feature type="domain" description="Sucrose phosphatase-like" evidence="2">
    <location>
        <begin position="4"/>
        <end position="269"/>
    </location>
</feature>
<dbReference type="SFLD" id="SFLDG01141">
    <property type="entry name" value="C2.B.1:_Sucrose_Phosphatase_Li"/>
    <property type="match status" value="1"/>
</dbReference>
<dbReference type="GO" id="GO:0003825">
    <property type="term" value="F:alpha,alpha-trehalose-phosphate synthase (UDP-forming) activity"/>
    <property type="evidence" value="ECO:0007669"/>
    <property type="project" value="UniProtKB-EC"/>
</dbReference>
<keyword evidence="3" id="KW-0808">Transferase</keyword>